<dbReference type="GO" id="GO:0061136">
    <property type="term" value="P:regulation of proteasomal protein catabolic process"/>
    <property type="evidence" value="ECO:0007669"/>
    <property type="project" value="TreeGrafter"/>
</dbReference>
<keyword evidence="7" id="KW-0175">Coiled coil</keyword>
<dbReference type="SUPFAM" id="SSF54001">
    <property type="entry name" value="Cysteine proteinases"/>
    <property type="match status" value="1"/>
</dbReference>
<feature type="domain" description="USP" evidence="10">
    <location>
        <begin position="122"/>
        <end position="622"/>
    </location>
</feature>
<sequence>MADVQQLVDMGFAHPEAEIALREAGGNVEQALELLLTGTQPEPEVETKPDKANRFSPLGDTSLATDNDWPELPKQITTSGYAKSDGPPGLDNTKDDLGAALDLSLEDIVPTPQMPRPPGLPCGLLNVGNTCYVNSLLQTLFHAEEFRDELLKFRPSGSKLEEEHSPGGVPTVASMAAERRREHALQLVLELRKLFAYCQLSERSCVSPAQLLHELVDPQGHQVPVGGQEDVSEFMLKFVDQLEEGVATDEDESKGDSTAKEERSAKGARKAFHELLYGEQVQIFSYVDQGQDGCSPTSQADEMPDKEPITSSEQSDFLQIFLDVKYRNLYTAWAAANEQSVDYTTPAQGKTRVWIRRLPKLLFFQLQRVTFDPETKEQVKLEDEFDFETTIYPDRFMQRNEAMVLEVEDLVQQLRNRKVEKELALQRFRQYQATACPQVSLPVTELLRSAASCLEANVRALKSEPTQSSSFDPDSALIASRMDANSETDWIQTLQTSDPAQTVQTLRALADACQNQEERLQGELASLERQLCEAYSKDLQKQPYYLFGIWVHQGQQAEAKAGHYVAFLKDWREDRWMRFSDSFVSIVSWDEVRAAALGGETWNDGQNAKSRSSAYVLVYMEAALAESQQRECAAADEIIPAELLEEIKTDNRALQNERGSWQEQVKVRELCQHAQAIFQEYGGHLHHWNQKKPMGDASGNPHSQDPNHRKQLNDPALMCIELYLFKSGGEQEVFHYMLKNSLDSQRAVRCWQPEDENRILAFLAEILRSQDCYVKMLREKLAVEESVASSTEKSESSTLHTSRRFRECELVELDLQALNEKYDTVLLQAHLLDEALQLLKREGGLALPRAIGWLALLWAQFSLDLDYQFRHNEVLLVLSALMYNTVTCIEEQDVMLQENYRELGEYFYIVLSSVEWPRNWKAPLQGRIAKMFRNAQDVMETALNGILQERAEREGAAGVTVTPTHADHKQLVLRRSLTYLDGKTMDDFKDHPPAGEAFFDRHRMLWSWAMQNDKILAKEFVALASPC</sequence>
<evidence type="ECO:0000256" key="7">
    <source>
        <dbReference type="SAM" id="Coils"/>
    </source>
</evidence>
<evidence type="ECO:0000256" key="2">
    <source>
        <dbReference type="ARBA" id="ARBA00012759"/>
    </source>
</evidence>
<dbReference type="PROSITE" id="PS00972">
    <property type="entry name" value="USP_1"/>
    <property type="match status" value="1"/>
</dbReference>
<evidence type="ECO:0000256" key="4">
    <source>
        <dbReference type="ARBA" id="ARBA00022786"/>
    </source>
</evidence>
<evidence type="ECO:0000256" key="6">
    <source>
        <dbReference type="ARBA" id="ARBA00022807"/>
    </source>
</evidence>
<dbReference type="EMBL" id="CAJNIZ010025936">
    <property type="protein sequence ID" value="CAE7488059.1"/>
    <property type="molecule type" value="Genomic_DNA"/>
</dbReference>
<name>A0A812SPE9_SYMPI</name>
<dbReference type="CDD" id="cd14291">
    <property type="entry name" value="UBA1_NUB1_like"/>
    <property type="match status" value="1"/>
</dbReference>
<dbReference type="OrthoDB" id="2420415at2759"/>
<dbReference type="Proteomes" id="UP000649617">
    <property type="component" value="Unassembled WGS sequence"/>
</dbReference>
<dbReference type="SMART" id="SM00165">
    <property type="entry name" value="UBA"/>
    <property type="match status" value="1"/>
</dbReference>
<feature type="compositionally biased region" description="Basic and acidic residues" evidence="8">
    <location>
        <begin position="254"/>
        <end position="265"/>
    </location>
</feature>
<evidence type="ECO:0000259" key="9">
    <source>
        <dbReference type="PROSITE" id="PS50030"/>
    </source>
</evidence>
<keyword evidence="4" id="KW-0833">Ubl conjugation pathway</keyword>
<proteinExistence type="predicted"/>
<dbReference type="PANTHER" id="PTHR43982">
    <property type="entry name" value="UBIQUITIN CARBOXYL-TERMINAL HYDROLASE"/>
    <property type="match status" value="1"/>
</dbReference>
<dbReference type="Gene3D" id="1.10.8.10">
    <property type="entry name" value="DNA helicase RuvA subunit, C-terminal domain"/>
    <property type="match status" value="1"/>
</dbReference>
<dbReference type="Pfam" id="PF00627">
    <property type="entry name" value="UBA"/>
    <property type="match status" value="1"/>
</dbReference>
<dbReference type="InterPro" id="IPR009060">
    <property type="entry name" value="UBA-like_sf"/>
</dbReference>
<dbReference type="InterPro" id="IPR044635">
    <property type="entry name" value="UBP14-like"/>
</dbReference>
<comment type="catalytic activity">
    <reaction evidence="1">
        <text>Thiol-dependent hydrolysis of ester, thioester, amide, peptide and isopeptide bonds formed by the C-terminal Gly of ubiquitin (a 76-residue protein attached to proteins as an intracellular targeting signal).</text>
        <dbReference type="EC" id="3.4.19.12"/>
    </reaction>
</comment>
<evidence type="ECO:0000313" key="12">
    <source>
        <dbReference type="Proteomes" id="UP000649617"/>
    </source>
</evidence>
<evidence type="ECO:0000256" key="3">
    <source>
        <dbReference type="ARBA" id="ARBA00022670"/>
    </source>
</evidence>
<dbReference type="GO" id="GO:0043161">
    <property type="term" value="P:proteasome-mediated ubiquitin-dependent protein catabolic process"/>
    <property type="evidence" value="ECO:0007669"/>
    <property type="project" value="InterPro"/>
</dbReference>
<keyword evidence="5" id="KW-0378">Hydrolase</keyword>
<dbReference type="Pfam" id="PF00443">
    <property type="entry name" value="UCH"/>
    <property type="match status" value="1"/>
</dbReference>
<dbReference type="GO" id="GO:0070628">
    <property type="term" value="F:proteasome binding"/>
    <property type="evidence" value="ECO:0007669"/>
    <property type="project" value="TreeGrafter"/>
</dbReference>
<keyword evidence="6" id="KW-0788">Thiol protease</keyword>
<dbReference type="GO" id="GO:0004843">
    <property type="term" value="F:cysteine-type deubiquitinase activity"/>
    <property type="evidence" value="ECO:0007669"/>
    <property type="project" value="UniProtKB-EC"/>
</dbReference>
<dbReference type="InterPro" id="IPR018200">
    <property type="entry name" value="USP_CS"/>
</dbReference>
<feature type="region of interest" description="Disordered" evidence="8">
    <location>
        <begin position="246"/>
        <end position="265"/>
    </location>
</feature>
<accession>A0A812SPE9</accession>
<evidence type="ECO:0000256" key="5">
    <source>
        <dbReference type="ARBA" id="ARBA00022801"/>
    </source>
</evidence>
<dbReference type="SUPFAM" id="SSF46934">
    <property type="entry name" value="UBA-like"/>
    <property type="match status" value="1"/>
</dbReference>
<feature type="coiled-coil region" evidence="7">
    <location>
        <begin position="503"/>
        <end position="530"/>
    </location>
</feature>
<gene>
    <name evidence="11" type="primary">Usp25</name>
    <name evidence="11" type="ORF">SPIL2461_LOCUS12546</name>
</gene>
<reference evidence="11" key="1">
    <citation type="submission" date="2021-02" db="EMBL/GenBank/DDBJ databases">
        <authorList>
            <person name="Dougan E. K."/>
            <person name="Rhodes N."/>
            <person name="Thang M."/>
            <person name="Chan C."/>
        </authorList>
    </citation>
    <scope>NUCLEOTIDE SEQUENCE</scope>
</reference>
<evidence type="ECO:0000313" key="11">
    <source>
        <dbReference type="EMBL" id="CAE7488059.1"/>
    </source>
</evidence>
<evidence type="ECO:0000259" key="10">
    <source>
        <dbReference type="PROSITE" id="PS50235"/>
    </source>
</evidence>
<dbReference type="InterPro" id="IPR001394">
    <property type="entry name" value="Peptidase_C19_UCH"/>
</dbReference>
<keyword evidence="3" id="KW-0645">Protease</keyword>
<comment type="caution">
    <text evidence="11">The sequence shown here is derived from an EMBL/GenBank/DDBJ whole genome shotgun (WGS) entry which is preliminary data.</text>
</comment>
<dbReference type="Gene3D" id="3.90.70.10">
    <property type="entry name" value="Cysteine proteinases"/>
    <property type="match status" value="1"/>
</dbReference>
<feature type="domain" description="UBA" evidence="9">
    <location>
        <begin position="1"/>
        <end position="38"/>
    </location>
</feature>
<dbReference type="AlphaFoldDB" id="A0A812SPE9"/>
<dbReference type="InterPro" id="IPR038765">
    <property type="entry name" value="Papain-like_cys_pep_sf"/>
</dbReference>
<dbReference type="PROSITE" id="PS50235">
    <property type="entry name" value="USP_3"/>
    <property type="match status" value="1"/>
</dbReference>
<feature type="region of interest" description="Disordered" evidence="8">
    <location>
        <begin position="689"/>
        <end position="710"/>
    </location>
</feature>
<evidence type="ECO:0000256" key="1">
    <source>
        <dbReference type="ARBA" id="ARBA00000707"/>
    </source>
</evidence>
<feature type="region of interest" description="Disordered" evidence="8">
    <location>
        <begin position="38"/>
        <end position="72"/>
    </location>
</feature>
<protein>
    <recommendedName>
        <fullName evidence="2">ubiquitinyl hydrolase 1</fullName>
        <ecNumber evidence="2">3.4.19.12</ecNumber>
    </recommendedName>
</protein>
<organism evidence="11 12">
    <name type="scientific">Symbiodinium pilosum</name>
    <name type="common">Dinoflagellate</name>
    <dbReference type="NCBI Taxonomy" id="2952"/>
    <lineage>
        <taxon>Eukaryota</taxon>
        <taxon>Sar</taxon>
        <taxon>Alveolata</taxon>
        <taxon>Dinophyceae</taxon>
        <taxon>Suessiales</taxon>
        <taxon>Symbiodiniaceae</taxon>
        <taxon>Symbiodinium</taxon>
    </lineage>
</organism>
<dbReference type="PANTHER" id="PTHR43982:SF6">
    <property type="entry name" value="UBIQUITIN CARBOXYL-TERMINAL HYDROLASE 2-RELATED"/>
    <property type="match status" value="1"/>
</dbReference>
<dbReference type="InterPro" id="IPR028889">
    <property type="entry name" value="USP"/>
</dbReference>
<dbReference type="GO" id="GO:0016579">
    <property type="term" value="P:protein deubiquitination"/>
    <property type="evidence" value="ECO:0007669"/>
    <property type="project" value="InterPro"/>
</dbReference>
<dbReference type="EC" id="3.4.19.12" evidence="2"/>
<dbReference type="InterPro" id="IPR015940">
    <property type="entry name" value="UBA"/>
</dbReference>
<dbReference type="PROSITE" id="PS50030">
    <property type="entry name" value="UBA"/>
    <property type="match status" value="1"/>
</dbReference>
<keyword evidence="12" id="KW-1185">Reference proteome</keyword>
<evidence type="ECO:0000256" key="8">
    <source>
        <dbReference type="SAM" id="MobiDB-lite"/>
    </source>
</evidence>